<dbReference type="Proteomes" id="UP001165186">
    <property type="component" value="Unassembled WGS sequence"/>
</dbReference>
<sequence length="255" mass="27648">MLPSCVPWTSSVRRGRGPRVEEAVEGGQTAEKLEAWCDVWCKRPTFHDGFLQAFDLPKVTLVDTDGRGLDGVSEKGVLATGCRSGLSLTPGSCAGAEVIGRDGVNLDDKWDSNGPLTLHGVSTNGFPNCFFFAPFQTGLAPNIVYVLDVLASHVAYILTTARELAGSDKFAVQPSKEAEEEWADEFVKRALWFSGMVGCTSSYVNGEGEAAKEKTPEEMLKAPSKATWGEGIASYVKRLESWREDGTMKGLEIIF</sequence>
<reference evidence="1" key="1">
    <citation type="submission" date="2024-09" db="EMBL/GenBank/DDBJ databases">
        <title>Draft Genome Sequences of Neofusicoccum parvum.</title>
        <authorList>
            <person name="Ashida A."/>
            <person name="Camagna M."/>
            <person name="Tanaka A."/>
            <person name="Takemoto D."/>
        </authorList>
    </citation>
    <scope>NUCLEOTIDE SEQUENCE</scope>
    <source>
        <strain evidence="1">PPO83</strain>
    </source>
</reference>
<name>A0ACB5SD97_9PEZI</name>
<keyword evidence="2" id="KW-1185">Reference proteome</keyword>
<protein>
    <submittedName>
        <fullName evidence="1">Flavin-binding monooxygenase-like family protein</fullName>
    </submittedName>
</protein>
<evidence type="ECO:0000313" key="1">
    <source>
        <dbReference type="EMBL" id="GME35602.1"/>
    </source>
</evidence>
<accession>A0ACB5SD97</accession>
<dbReference type="EMBL" id="BSXG01000072">
    <property type="protein sequence ID" value="GME35602.1"/>
    <property type="molecule type" value="Genomic_DNA"/>
</dbReference>
<evidence type="ECO:0000313" key="2">
    <source>
        <dbReference type="Proteomes" id="UP001165186"/>
    </source>
</evidence>
<comment type="caution">
    <text evidence="1">The sequence shown here is derived from an EMBL/GenBank/DDBJ whole genome shotgun (WGS) entry which is preliminary data.</text>
</comment>
<proteinExistence type="predicted"/>
<gene>
    <name evidence="1" type="primary">g277</name>
    <name evidence="1" type="ORF">NpPPO83_00000277</name>
</gene>
<organism evidence="1 2">
    <name type="scientific">Neofusicoccum parvum</name>
    <dbReference type="NCBI Taxonomy" id="310453"/>
    <lineage>
        <taxon>Eukaryota</taxon>
        <taxon>Fungi</taxon>
        <taxon>Dikarya</taxon>
        <taxon>Ascomycota</taxon>
        <taxon>Pezizomycotina</taxon>
        <taxon>Dothideomycetes</taxon>
        <taxon>Dothideomycetes incertae sedis</taxon>
        <taxon>Botryosphaeriales</taxon>
        <taxon>Botryosphaeriaceae</taxon>
        <taxon>Neofusicoccum</taxon>
    </lineage>
</organism>